<dbReference type="InterPro" id="IPR016169">
    <property type="entry name" value="FAD-bd_PCMH_sub2"/>
</dbReference>
<dbReference type="EMBL" id="AUZZ01004704">
    <property type="protein sequence ID" value="EQD52230.1"/>
    <property type="molecule type" value="Genomic_DNA"/>
</dbReference>
<dbReference type="InterPro" id="IPR036318">
    <property type="entry name" value="FAD-bd_PCMH-like_sf"/>
</dbReference>
<feature type="domain" description="FAD-binding PCMH-type" evidence="1">
    <location>
        <begin position="15"/>
        <end position="127"/>
    </location>
</feature>
<protein>
    <submittedName>
        <fullName evidence="2">FAD linked oxidase domain-containing protein</fullName>
    </submittedName>
</protein>
<dbReference type="SUPFAM" id="SSF56176">
    <property type="entry name" value="FAD-binding/transporter-associated domain-like"/>
    <property type="match status" value="1"/>
</dbReference>
<name>T1BDE0_9ZZZZ</name>
<organism evidence="2">
    <name type="scientific">mine drainage metagenome</name>
    <dbReference type="NCBI Taxonomy" id="410659"/>
    <lineage>
        <taxon>unclassified sequences</taxon>
        <taxon>metagenomes</taxon>
        <taxon>ecological metagenomes</taxon>
    </lineage>
</organism>
<dbReference type="InterPro" id="IPR016166">
    <property type="entry name" value="FAD-bd_PCMH"/>
</dbReference>
<reference evidence="2" key="2">
    <citation type="journal article" date="2014" name="ISME J.">
        <title>Microbial stratification in low pH oxic and suboxic macroscopic growths along an acid mine drainage.</title>
        <authorList>
            <person name="Mendez-Garcia C."/>
            <person name="Mesa V."/>
            <person name="Sprenger R.R."/>
            <person name="Richter M."/>
            <person name="Diez M.S."/>
            <person name="Solano J."/>
            <person name="Bargiela R."/>
            <person name="Golyshina O.V."/>
            <person name="Manteca A."/>
            <person name="Ramos J.L."/>
            <person name="Gallego J.R."/>
            <person name="Llorente I."/>
            <person name="Martins Dos Santos V.A."/>
            <person name="Jensen O.N."/>
            <person name="Pelaez A.I."/>
            <person name="Sanchez J."/>
            <person name="Ferrer M."/>
        </authorList>
    </citation>
    <scope>NUCLEOTIDE SEQUENCE</scope>
</reference>
<evidence type="ECO:0000259" key="1">
    <source>
        <dbReference type="PROSITE" id="PS51387"/>
    </source>
</evidence>
<evidence type="ECO:0000313" key="2">
    <source>
        <dbReference type="EMBL" id="EQD52230.1"/>
    </source>
</evidence>
<gene>
    <name evidence="2" type="ORF">B2A_06626</name>
</gene>
<dbReference type="Pfam" id="PF01565">
    <property type="entry name" value="FAD_binding_4"/>
    <property type="match status" value="1"/>
</dbReference>
<feature type="non-terminal residue" evidence="2">
    <location>
        <position position="127"/>
    </location>
</feature>
<accession>T1BDE0</accession>
<sequence length="127" mass="13699">MQRGPPRIVSSWGNVARGEHRVYGFSSRFEDFPDISAESTILPFGNGRSYGDSCLNVGGALLQTQSLDRFIHFDAQQGTLSCEAGVQLADILRVVVPAGWFPCVLPGTQYVTVGGAIANDVHGKNHH</sequence>
<dbReference type="PROSITE" id="PS51387">
    <property type="entry name" value="FAD_PCMH"/>
    <property type="match status" value="1"/>
</dbReference>
<proteinExistence type="predicted"/>
<dbReference type="GO" id="GO:0071949">
    <property type="term" value="F:FAD binding"/>
    <property type="evidence" value="ECO:0007669"/>
    <property type="project" value="InterPro"/>
</dbReference>
<comment type="caution">
    <text evidence="2">The sequence shown here is derived from an EMBL/GenBank/DDBJ whole genome shotgun (WGS) entry which is preliminary data.</text>
</comment>
<reference evidence="2" key="1">
    <citation type="submission" date="2013-08" db="EMBL/GenBank/DDBJ databases">
        <authorList>
            <person name="Mendez C."/>
            <person name="Richter M."/>
            <person name="Ferrer M."/>
            <person name="Sanchez J."/>
        </authorList>
    </citation>
    <scope>NUCLEOTIDE SEQUENCE</scope>
</reference>
<dbReference type="AlphaFoldDB" id="T1BDE0"/>
<dbReference type="InterPro" id="IPR006094">
    <property type="entry name" value="Oxid_FAD_bind_N"/>
</dbReference>
<dbReference type="Gene3D" id="3.30.465.10">
    <property type="match status" value="1"/>
</dbReference>